<accession>Q86GU7</accession>
<evidence type="ECO:0000313" key="2">
    <source>
        <dbReference type="EMBL" id="CCD67630.1"/>
    </source>
</evidence>
<name>Q86GU7_CAEEL</name>
<dbReference type="PaxDb" id="6239-C49A9.10"/>
<sequence>MRILVKNGLSIIRMCTKRYLATFNMRPPMEPEPGLCCQEGCESCVWLIYAQELLDYYRSKYPTNTLERVKEEIGDKIESPSVKEYVLMEISMSEKRYKDMAALGTRKKPGESK</sequence>
<dbReference type="PhylomeDB" id="Q86GU7"/>
<evidence type="ECO:0000259" key="1">
    <source>
        <dbReference type="Pfam" id="PF09791"/>
    </source>
</evidence>
<dbReference type="CTD" id="3565073"/>
<protein>
    <submittedName>
        <fullName evidence="2">Oxidoreductase-like domain-containing protein</fullName>
    </submittedName>
</protein>
<evidence type="ECO:0000313" key="3">
    <source>
        <dbReference type="Proteomes" id="UP000001940"/>
    </source>
</evidence>
<dbReference type="Proteomes" id="UP000001940">
    <property type="component" value="Chromosome IV"/>
</dbReference>
<organism evidence="2 3">
    <name type="scientific">Caenorhabditis elegans</name>
    <dbReference type="NCBI Taxonomy" id="6239"/>
    <lineage>
        <taxon>Eukaryota</taxon>
        <taxon>Metazoa</taxon>
        <taxon>Ecdysozoa</taxon>
        <taxon>Nematoda</taxon>
        <taxon>Chromadorea</taxon>
        <taxon>Rhabditida</taxon>
        <taxon>Rhabditina</taxon>
        <taxon>Rhabditomorpha</taxon>
        <taxon>Rhabditoidea</taxon>
        <taxon>Rhabditidae</taxon>
        <taxon>Peloderinae</taxon>
        <taxon>Caenorhabditis</taxon>
    </lineage>
</organism>
<dbReference type="AGR" id="WB:WBGene00016764"/>
<dbReference type="AlphaFoldDB" id="Q86GU7"/>
<dbReference type="PANTHER" id="PTHR21193:SF3">
    <property type="entry name" value="OXIDOREDUCTASE-LIKE DOMAIN-CONTAINING PROTEIN 1"/>
    <property type="match status" value="1"/>
</dbReference>
<dbReference type="PANTHER" id="PTHR21193">
    <property type="entry name" value="OXIDOREDUCTASE-LIKE DOMAIN-CONTAINING PROTEIN 1"/>
    <property type="match status" value="1"/>
</dbReference>
<dbReference type="InterPro" id="IPR019180">
    <property type="entry name" value="Oxidoreductase-like_N"/>
</dbReference>
<dbReference type="InParanoid" id="Q86GU7"/>
<dbReference type="OrthoDB" id="10064411at2759"/>
<evidence type="ECO:0000313" key="4">
    <source>
        <dbReference type="WormBase" id="C49A9.10"/>
    </source>
</evidence>
<dbReference type="Bgee" id="WBGene00016764">
    <property type="expression patterns" value="Expressed in embryo and 4 other cell types or tissues"/>
</dbReference>
<dbReference type="WormBase" id="C49A9.10">
    <property type="protein sequence ID" value="CE33568"/>
    <property type="gene ID" value="WBGene00016764"/>
</dbReference>
<dbReference type="HOGENOM" id="CLU_2135736_0_0_1"/>
<dbReference type="eggNOG" id="KOG1192">
    <property type="taxonomic scope" value="Eukaryota"/>
</dbReference>
<dbReference type="InterPro" id="IPR039251">
    <property type="entry name" value="OXLD1"/>
</dbReference>
<dbReference type="EMBL" id="BX284604">
    <property type="protein sequence ID" value="CCD67630.1"/>
    <property type="molecule type" value="Genomic_DNA"/>
</dbReference>
<dbReference type="Pfam" id="PF09791">
    <property type="entry name" value="Oxidored-like"/>
    <property type="match status" value="1"/>
</dbReference>
<dbReference type="GeneID" id="3565073"/>
<proteinExistence type="predicted"/>
<keyword evidence="3" id="KW-1185">Reference proteome</keyword>
<gene>
    <name evidence="2 4" type="ORF">C49A9.10</name>
    <name evidence="2" type="ORF">CELE_C49A9.10</name>
</gene>
<dbReference type="UCSC" id="C49A9.10">
    <property type="organism name" value="c. elegans"/>
</dbReference>
<feature type="domain" description="Oxidoreductase-like" evidence="1">
    <location>
        <begin position="27"/>
        <end position="58"/>
    </location>
</feature>
<dbReference type="KEGG" id="cel:CELE_C49A9.10"/>
<dbReference type="RefSeq" id="NP_001023083.1">
    <property type="nucleotide sequence ID" value="NM_001027912.2"/>
</dbReference>
<reference evidence="2 3" key="1">
    <citation type="journal article" date="1998" name="Science">
        <title>Genome sequence of the nematode C. elegans: a platform for investigating biology.</title>
        <authorList>
            <consortium name="The C. elegans sequencing consortium"/>
            <person name="Sulson J.E."/>
            <person name="Waterston R."/>
        </authorList>
    </citation>
    <scope>NUCLEOTIDE SEQUENCE [LARGE SCALE GENOMIC DNA]</scope>
    <source>
        <strain evidence="2 3">Bristol N2</strain>
    </source>
</reference>
<dbReference type="OMA" id="LCCQEGC"/>